<sequence>MLNSKLLGCLAVVCLLFLAGCESAETRAEKHYQAALSYLAEGDEERAIIEFRNVFQLNGLHKDARLAYARLLNVRGPRTEAYGQYLRLVEQFPDNFEGLRAVGEIALETKNWNSLRRHASRAAAINGDDLIVKSLMANLQYYDALVAKDESGVNAAVKIGQDLTTQQPDLVHAHRLVIGDHLRQQNWELALGAIDEALAHNPDMTDLFSLRLGVLIQLDRKDDVEQQLKNIIARYPNDPESKLRLIRWYIAQQDLQAAESYFRTVIAGDPENHNLQVDLISFISQTRGDAAALDEINTVLAQNPNNPKLFQSLKASLQFESGDHQDAIDQMRDILQDAPNTADTNTYRLILTDMLIATGQTDAARILVNEVLSLDKYNASATKHKARWQIDADETAQAIVNLRGAVGQHPNDAELLTLIARAHDREGSHELKSEMLSLAVKASNNAPDESLRYAGVLMASDKAIAAEDTLLNAHRQNPEHAQLLITLGNLYVSTQNWRRLEDIIPKLNALQNPNARLAANNLTTTMLRAQDRSAELAQFMQQLAATTDDTSAQANATIIDTFIRQENFAGALEHAQKLEQISDDPAFWQYVQAGIYGASGDVDAALAIYNAILAKDPSQERVWVAKYQLQLAHNLDASATLTAALSAVPNSAYLQWINASNLEHAGDFDGAIAVYEKLYEQNSQSVMLANNLASLLSNHRADEESLQRAYTIARRLRDTKSAPAQDTYGWIAYLRGDYQEAYRYLFAAAHDLPDELAVQYHLAKTLAALARDTEALAQFKNVEKMLDADSPQAFNDDIKKEILRLSAKN</sequence>
<comment type="caution">
    <text evidence="2">The sequence shown here is derived from an EMBL/GenBank/DDBJ whole genome shotgun (WGS) entry which is preliminary data.</text>
</comment>
<dbReference type="Gene3D" id="1.25.40.10">
    <property type="entry name" value="Tetratricopeptide repeat domain"/>
    <property type="match status" value="4"/>
</dbReference>
<dbReference type="AlphaFoldDB" id="A0A2G5KBD1"/>
<dbReference type="PROSITE" id="PS51257">
    <property type="entry name" value="PROKAR_LIPOPROTEIN"/>
    <property type="match status" value="1"/>
</dbReference>
<dbReference type="OrthoDB" id="7637125at2"/>
<dbReference type="PANTHER" id="PTHR12558">
    <property type="entry name" value="CELL DIVISION CYCLE 16,23,27"/>
    <property type="match status" value="1"/>
</dbReference>
<dbReference type="PANTHER" id="PTHR12558:SF13">
    <property type="entry name" value="CELL DIVISION CYCLE PROTEIN 27 HOMOLOG"/>
    <property type="match status" value="1"/>
</dbReference>
<dbReference type="InterPro" id="IPR019734">
    <property type="entry name" value="TPR_rpt"/>
</dbReference>
<dbReference type="Pfam" id="PF13432">
    <property type="entry name" value="TPR_16"/>
    <property type="match status" value="1"/>
</dbReference>
<keyword evidence="3" id="KW-1185">Reference proteome</keyword>
<proteinExistence type="predicted"/>
<evidence type="ECO:0000256" key="1">
    <source>
        <dbReference type="SAM" id="SignalP"/>
    </source>
</evidence>
<dbReference type="EMBL" id="MDGM01000002">
    <property type="protein sequence ID" value="PIB26735.1"/>
    <property type="molecule type" value="Genomic_DNA"/>
</dbReference>
<accession>A0A2G5KBD1</accession>
<evidence type="ECO:0000313" key="2">
    <source>
        <dbReference type="EMBL" id="PIB26735.1"/>
    </source>
</evidence>
<gene>
    <name evidence="2" type="ORF">BFP76_10790</name>
</gene>
<keyword evidence="1" id="KW-0732">Signal</keyword>
<dbReference type="Pfam" id="PF14559">
    <property type="entry name" value="TPR_19"/>
    <property type="match status" value="1"/>
</dbReference>
<dbReference type="SUPFAM" id="SSF48452">
    <property type="entry name" value="TPR-like"/>
    <property type="match status" value="4"/>
</dbReference>
<dbReference type="Proteomes" id="UP000231516">
    <property type="component" value="Unassembled WGS sequence"/>
</dbReference>
<feature type="signal peptide" evidence="1">
    <location>
        <begin position="1"/>
        <end position="24"/>
    </location>
</feature>
<organism evidence="2 3">
    <name type="scientific">Paramylibacter kogurei</name>
    <dbReference type="NCBI Taxonomy" id="1889778"/>
    <lineage>
        <taxon>Bacteria</taxon>
        <taxon>Pseudomonadati</taxon>
        <taxon>Pseudomonadota</taxon>
        <taxon>Alphaproteobacteria</taxon>
        <taxon>Rhodobacterales</taxon>
        <taxon>Paracoccaceae</taxon>
        <taxon>Paramylibacter</taxon>
    </lineage>
</organism>
<feature type="chain" id="PRO_5013592848" evidence="1">
    <location>
        <begin position="25"/>
        <end position="809"/>
    </location>
</feature>
<dbReference type="RefSeq" id="WP_099591221.1">
    <property type="nucleotide sequence ID" value="NZ_MDGM01000002.1"/>
</dbReference>
<reference evidence="2 3" key="1">
    <citation type="submission" date="2016-08" db="EMBL/GenBank/DDBJ databases">
        <title>Draft genome of Amylibacter sp. strain 4G11.</title>
        <authorList>
            <person name="Wong S.-K."/>
            <person name="Hamasaki K."/>
            <person name="Yoshizawa S."/>
        </authorList>
    </citation>
    <scope>NUCLEOTIDE SEQUENCE [LARGE SCALE GENOMIC DNA]</scope>
    <source>
        <strain evidence="2 3">4G11</strain>
    </source>
</reference>
<protein>
    <submittedName>
        <fullName evidence="2">Uncharacterized protein</fullName>
    </submittedName>
</protein>
<dbReference type="InterPro" id="IPR011990">
    <property type="entry name" value="TPR-like_helical_dom_sf"/>
</dbReference>
<dbReference type="SMART" id="SM00028">
    <property type="entry name" value="TPR"/>
    <property type="match status" value="6"/>
</dbReference>
<name>A0A2G5KBD1_9RHOB</name>
<evidence type="ECO:0000313" key="3">
    <source>
        <dbReference type="Proteomes" id="UP000231516"/>
    </source>
</evidence>